<name>A0A9W9U4W0_9EURO</name>
<dbReference type="Gene3D" id="3.30.30.30">
    <property type="match status" value="1"/>
</dbReference>
<comment type="catalytic activity">
    <reaction evidence="6">
        <text>ATP + H2O = ADP + phosphate + H(+)</text>
        <dbReference type="Rhea" id="RHEA:13065"/>
        <dbReference type="ChEBI" id="CHEBI:15377"/>
        <dbReference type="ChEBI" id="CHEBI:15378"/>
        <dbReference type="ChEBI" id="CHEBI:30616"/>
        <dbReference type="ChEBI" id="CHEBI:43474"/>
        <dbReference type="ChEBI" id="CHEBI:456216"/>
        <dbReference type="EC" id="3.6.4.10"/>
    </reaction>
</comment>
<keyword evidence="3 7" id="KW-0547">Nucleotide-binding</keyword>
<dbReference type="InterPro" id="IPR029047">
    <property type="entry name" value="HSP70_peptide-bd_sf"/>
</dbReference>
<dbReference type="GO" id="GO:0140662">
    <property type="term" value="F:ATP-dependent protein folding chaperone"/>
    <property type="evidence" value="ECO:0007669"/>
    <property type="project" value="InterPro"/>
</dbReference>
<evidence type="ECO:0000313" key="8">
    <source>
        <dbReference type="EMBL" id="KAJ5318384.1"/>
    </source>
</evidence>
<comment type="similarity">
    <text evidence="1 7">Belongs to the heat shock protein 70 family.</text>
</comment>
<dbReference type="PRINTS" id="PR00301">
    <property type="entry name" value="HEATSHOCK70"/>
</dbReference>
<dbReference type="SUPFAM" id="SSF53067">
    <property type="entry name" value="Actin-like ATPase domain"/>
    <property type="match status" value="2"/>
</dbReference>
<dbReference type="PROSITE" id="PS00329">
    <property type="entry name" value="HSP70_2"/>
    <property type="match status" value="1"/>
</dbReference>
<dbReference type="EC" id="3.6.4.10" evidence="2"/>
<dbReference type="SUPFAM" id="SSF100920">
    <property type="entry name" value="Heat shock protein 70kD (HSP70), peptide-binding domain"/>
    <property type="match status" value="1"/>
</dbReference>
<dbReference type="InterPro" id="IPR018181">
    <property type="entry name" value="Heat_shock_70_CS"/>
</dbReference>
<dbReference type="GO" id="GO:0005524">
    <property type="term" value="F:ATP binding"/>
    <property type="evidence" value="ECO:0007669"/>
    <property type="project" value="UniProtKB-KW"/>
</dbReference>
<keyword evidence="4 7" id="KW-0067">ATP-binding</keyword>
<comment type="caution">
    <text evidence="8">The sequence shown here is derived from an EMBL/GenBank/DDBJ whole genome shotgun (WGS) entry which is preliminary data.</text>
</comment>
<sequence length="508" mass="55729">MIHNFIISGNIADSEGRRATPSIITFTKSKHFVGQAAKDQIAVNPRNTIFDTKRLIGRRFRDVEVQSDVRDWPFTMVDRGSSPVPEVDGRSETKQFTPEENSAMILTKMRKIAETHLGQTITNANAVTVMTVPAYFNDSQRQATKDAGLIAELNNLRVLNEASAAALAYGFGKQIEEERDVLVFDLGGGTCDVSLLEIQNGTFQVMTTAGDTHLGGGDFDQCLVRHFLSEFERKHKRTIKANSQALCRLRSACEQVKCTLSSQTKTSVQLESLVEGIDFNISITREEFESPCKNLFSKAECLVEQVLKDAKMDKSSVDEVVLVGGSTRIPKVRELFRSFSQEQVTRSVGPDEADKAVAYGASVQAAILQPDAPSNISQNVLLLDVAPFSVGIEAANGAVATLIKRNTIIPTRKSTMFTVHSNKISVFEVHGKSWITFDIDANGIMTLSATEAGSSKTGTMTIFSDKGRLASEEIDRMLREATDYQEAEGQNDHILTKISALPFTNSAK</sequence>
<dbReference type="EMBL" id="JAPZBO010000004">
    <property type="protein sequence ID" value="KAJ5318384.1"/>
    <property type="molecule type" value="Genomic_DNA"/>
</dbReference>
<keyword evidence="5" id="KW-0143">Chaperone</keyword>
<reference evidence="8" key="2">
    <citation type="journal article" date="2023" name="IMA Fungus">
        <title>Comparative genomic study of the Penicillium genus elucidates a diverse pangenome and 15 lateral gene transfer events.</title>
        <authorList>
            <person name="Petersen C."/>
            <person name="Sorensen T."/>
            <person name="Nielsen M.R."/>
            <person name="Sondergaard T.E."/>
            <person name="Sorensen J.L."/>
            <person name="Fitzpatrick D.A."/>
            <person name="Frisvad J.C."/>
            <person name="Nielsen K.L."/>
        </authorList>
    </citation>
    <scope>NUCLEOTIDE SEQUENCE</scope>
    <source>
        <strain evidence="8">IBT 21472</strain>
    </source>
</reference>
<proteinExistence type="inferred from homology"/>
<dbReference type="Pfam" id="PF00012">
    <property type="entry name" value="HSP70"/>
    <property type="match status" value="2"/>
</dbReference>
<evidence type="ECO:0000256" key="2">
    <source>
        <dbReference type="ARBA" id="ARBA00012554"/>
    </source>
</evidence>
<evidence type="ECO:0000256" key="3">
    <source>
        <dbReference type="ARBA" id="ARBA00022741"/>
    </source>
</evidence>
<dbReference type="FunFam" id="3.90.640.10:FF:000010">
    <property type="entry name" value="heat shock 70 kDa protein 14"/>
    <property type="match status" value="1"/>
</dbReference>
<dbReference type="Proteomes" id="UP001147746">
    <property type="component" value="Unassembled WGS sequence"/>
</dbReference>
<dbReference type="PROSITE" id="PS01036">
    <property type="entry name" value="HSP70_3"/>
    <property type="match status" value="1"/>
</dbReference>
<dbReference type="Gene3D" id="3.30.420.40">
    <property type="match status" value="2"/>
</dbReference>
<evidence type="ECO:0000313" key="9">
    <source>
        <dbReference type="Proteomes" id="UP001147746"/>
    </source>
</evidence>
<reference evidence="8" key="1">
    <citation type="submission" date="2022-12" db="EMBL/GenBank/DDBJ databases">
        <authorList>
            <person name="Petersen C."/>
        </authorList>
    </citation>
    <scope>NUCLEOTIDE SEQUENCE</scope>
    <source>
        <strain evidence="8">IBT 21472</strain>
    </source>
</reference>
<accession>A0A9W9U4W0</accession>
<evidence type="ECO:0000256" key="6">
    <source>
        <dbReference type="ARBA" id="ARBA00048056"/>
    </source>
</evidence>
<keyword evidence="8" id="KW-0346">Stress response</keyword>
<dbReference type="PANTHER" id="PTHR19375">
    <property type="entry name" value="HEAT SHOCK PROTEIN 70KDA"/>
    <property type="match status" value="1"/>
</dbReference>
<evidence type="ECO:0000256" key="7">
    <source>
        <dbReference type="RuleBase" id="RU003322"/>
    </source>
</evidence>
<evidence type="ECO:0000256" key="5">
    <source>
        <dbReference type="ARBA" id="ARBA00023186"/>
    </source>
</evidence>
<evidence type="ECO:0000256" key="4">
    <source>
        <dbReference type="ARBA" id="ARBA00022840"/>
    </source>
</evidence>
<dbReference type="InterPro" id="IPR013126">
    <property type="entry name" value="Hsp_70_fam"/>
</dbReference>
<dbReference type="Gene3D" id="3.90.640.10">
    <property type="entry name" value="Actin, Chain A, domain 4"/>
    <property type="match status" value="1"/>
</dbReference>
<protein>
    <recommendedName>
        <fullName evidence="2">non-chaperonin molecular chaperone ATPase</fullName>
        <ecNumber evidence="2">3.6.4.10</ecNumber>
    </recommendedName>
</protein>
<dbReference type="FunFam" id="3.30.30.30:FF:000005">
    <property type="entry name" value="Heat shock protein ssb1"/>
    <property type="match status" value="1"/>
</dbReference>
<keyword evidence="9" id="KW-1185">Reference proteome</keyword>
<dbReference type="AlphaFoldDB" id="A0A9W9U4W0"/>
<gene>
    <name evidence="8" type="ORF">N7476_004804</name>
</gene>
<organism evidence="8 9">
    <name type="scientific">Penicillium atrosanguineum</name>
    <dbReference type="NCBI Taxonomy" id="1132637"/>
    <lineage>
        <taxon>Eukaryota</taxon>
        <taxon>Fungi</taxon>
        <taxon>Dikarya</taxon>
        <taxon>Ascomycota</taxon>
        <taxon>Pezizomycotina</taxon>
        <taxon>Eurotiomycetes</taxon>
        <taxon>Eurotiomycetidae</taxon>
        <taxon>Eurotiales</taxon>
        <taxon>Aspergillaceae</taxon>
        <taxon>Penicillium</taxon>
    </lineage>
</organism>
<dbReference type="InterPro" id="IPR043129">
    <property type="entry name" value="ATPase_NBD"/>
</dbReference>
<dbReference type="Gene3D" id="2.60.34.10">
    <property type="entry name" value="Substrate Binding Domain Of DNAk, Chain A, domain 1"/>
    <property type="match status" value="2"/>
</dbReference>
<evidence type="ECO:0000256" key="1">
    <source>
        <dbReference type="ARBA" id="ARBA00007381"/>
    </source>
</evidence>